<comment type="caution">
    <text evidence="1">The sequence shown here is derived from an EMBL/GenBank/DDBJ whole genome shotgun (WGS) entry which is preliminary data.</text>
</comment>
<protein>
    <submittedName>
        <fullName evidence="1">Uncharacterized protein</fullName>
    </submittedName>
</protein>
<dbReference type="AlphaFoldDB" id="A0A6C1BZQ2"/>
<sequence length="65" mass="6841">MVRADGVGQEQSLVSRPHAALPALFRAVRPDSLSAAFGAVGAAIVTYGEDYPALLEEVWAMVRGV</sequence>
<dbReference type="EMBL" id="RCIY01000029">
    <property type="protein sequence ID" value="TGG87181.1"/>
    <property type="molecule type" value="Genomic_DNA"/>
</dbReference>
<name>A0A6C1BZQ2_9ACTN</name>
<proteinExistence type="predicted"/>
<evidence type="ECO:0000313" key="1">
    <source>
        <dbReference type="EMBL" id="TGG87181.1"/>
    </source>
</evidence>
<dbReference type="Proteomes" id="UP000298111">
    <property type="component" value="Unassembled WGS sequence"/>
</dbReference>
<accession>A0A6C1BZQ2</accession>
<dbReference type="RefSeq" id="WP_078565679.1">
    <property type="nucleotide sequence ID" value="NZ_CP048875.1"/>
</dbReference>
<reference evidence="1 2" key="1">
    <citation type="submission" date="2018-10" db="EMBL/GenBank/DDBJ databases">
        <title>Isolation of pseudouridimycin from Streptomyces albus DSM 40763.</title>
        <authorList>
            <person name="Rosenqvist P."/>
            <person name="Metsae-Ketelae M."/>
            <person name="Virta P."/>
        </authorList>
    </citation>
    <scope>NUCLEOTIDE SEQUENCE [LARGE SCALE GENOMIC DNA]</scope>
    <source>
        <strain evidence="1 2">DSM 40763</strain>
    </source>
</reference>
<gene>
    <name evidence="1" type="ORF">D8771_04710</name>
</gene>
<organism evidence="1 2">
    <name type="scientific">Streptomyces albus</name>
    <dbReference type="NCBI Taxonomy" id="1888"/>
    <lineage>
        <taxon>Bacteria</taxon>
        <taxon>Bacillati</taxon>
        <taxon>Actinomycetota</taxon>
        <taxon>Actinomycetes</taxon>
        <taxon>Kitasatosporales</taxon>
        <taxon>Streptomycetaceae</taxon>
        <taxon>Streptomyces</taxon>
    </lineage>
</organism>
<evidence type="ECO:0000313" key="2">
    <source>
        <dbReference type="Proteomes" id="UP000298111"/>
    </source>
</evidence>